<evidence type="ECO:0000256" key="1">
    <source>
        <dbReference type="SAM" id="SignalP"/>
    </source>
</evidence>
<feature type="chain" id="PRO_5043619842" description="Neurogenic locus notch-like protein" evidence="1">
    <location>
        <begin position="24"/>
        <end position="215"/>
    </location>
</feature>
<reference evidence="2 3" key="1">
    <citation type="submission" date="2021-09" db="EMBL/GenBank/DDBJ databases">
        <title>Genomic insights and catalytic innovation underlie evolution of tropane alkaloids biosynthesis.</title>
        <authorList>
            <person name="Wang Y.-J."/>
            <person name="Tian T."/>
            <person name="Huang J.-P."/>
            <person name="Huang S.-X."/>
        </authorList>
    </citation>
    <scope>NUCLEOTIDE SEQUENCE [LARGE SCALE GENOMIC DNA]</scope>
    <source>
        <strain evidence="2">KIB-2018</strain>
        <tissue evidence="2">Leaf</tissue>
    </source>
</reference>
<dbReference type="PANTHER" id="PTHR33881:SF7">
    <property type="entry name" value="NEUROGENIC LOCUS NOTCH-LIKE PROTEIN"/>
    <property type="match status" value="1"/>
</dbReference>
<accession>A0AAV8THT5</accession>
<dbReference type="Proteomes" id="UP001159364">
    <property type="component" value="Linkage Group LG05"/>
</dbReference>
<comment type="caution">
    <text evidence="2">The sequence shown here is derived from an EMBL/GenBank/DDBJ whole genome shotgun (WGS) entry which is preliminary data.</text>
</comment>
<sequence length="215" mass="23365">MAYRAVMTISCLVTLLLLQPMVARSDLLTPIISPFLDQVCNHVQCGRGTCKPNNSSTFFFECECADGWRQTQSGSSDRLKFLPCIIPNCTMDLSCDSAPSPAPDRSGTNNQSIFDPCYFVNCRGGSCNRKSNSLSYQCTCSEGYHNLLNQTAFPCYKECAIGVDCKNLGVNIANTSPPPAPGLSDNGNNQGSSIPLGHFDWLIVLVTSLALTLWK</sequence>
<gene>
    <name evidence="2" type="ORF">K2173_015687</name>
</gene>
<feature type="signal peptide" evidence="1">
    <location>
        <begin position="1"/>
        <end position="23"/>
    </location>
</feature>
<dbReference type="EMBL" id="JAIWQS010000005">
    <property type="protein sequence ID" value="KAJ8765818.1"/>
    <property type="molecule type" value="Genomic_DNA"/>
</dbReference>
<name>A0AAV8THT5_9ROSI</name>
<evidence type="ECO:0008006" key="4">
    <source>
        <dbReference type="Google" id="ProtNLM"/>
    </source>
</evidence>
<dbReference type="AlphaFoldDB" id="A0AAV8THT5"/>
<proteinExistence type="predicted"/>
<protein>
    <recommendedName>
        <fullName evidence="4">Neurogenic locus notch-like protein</fullName>
    </recommendedName>
</protein>
<evidence type="ECO:0000313" key="2">
    <source>
        <dbReference type="EMBL" id="KAJ8765818.1"/>
    </source>
</evidence>
<keyword evidence="3" id="KW-1185">Reference proteome</keyword>
<evidence type="ECO:0000313" key="3">
    <source>
        <dbReference type="Proteomes" id="UP001159364"/>
    </source>
</evidence>
<organism evidence="2 3">
    <name type="scientific">Erythroxylum novogranatense</name>
    <dbReference type="NCBI Taxonomy" id="1862640"/>
    <lineage>
        <taxon>Eukaryota</taxon>
        <taxon>Viridiplantae</taxon>
        <taxon>Streptophyta</taxon>
        <taxon>Embryophyta</taxon>
        <taxon>Tracheophyta</taxon>
        <taxon>Spermatophyta</taxon>
        <taxon>Magnoliopsida</taxon>
        <taxon>eudicotyledons</taxon>
        <taxon>Gunneridae</taxon>
        <taxon>Pentapetalae</taxon>
        <taxon>rosids</taxon>
        <taxon>fabids</taxon>
        <taxon>Malpighiales</taxon>
        <taxon>Erythroxylaceae</taxon>
        <taxon>Erythroxylum</taxon>
    </lineage>
</organism>
<keyword evidence="1" id="KW-0732">Signal</keyword>
<dbReference type="PANTHER" id="PTHR33881">
    <property type="entry name" value="NEUROGENIC LOCUS NOTCH-LIKE PROTEIN"/>
    <property type="match status" value="1"/>
</dbReference>